<evidence type="ECO:0000256" key="5">
    <source>
        <dbReference type="PROSITE-ProRule" id="PRU00042"/>
    </source>
</evidence>
<dbReference type="Gene3D" id="3.30.160.60">
    <property type="entry name" value="Classic Zinc Finger"/>
    <property type="match status" value="5"/>
</dbReference>
<dbReference type="OrthoDB" id="6077919at2759"/>
<proteinExistence type="predicted"/>
<dbReference type="SUPFAM" id="SSF57667">
    <property type="entry name" value="beta-beta-alpha zinc fingers"/>
    <property type="match status" value="4"/>
</dbReference>
<gene>
    <name evidence="8" type="primary">LOC113508982</name>
</gene>
<evidence type="ECO:0000256" key="1">
    <source>
        <dbReference type="ARBA" id="ARBA00022723"/>
    </source>
</evidence>
<dbReference type="Proteomes" id="UP000322000">
    <property type="component" value="Chromosome 3"/>
</dbReference>
<dbReference type="InParanoid" id="A0A7E5X471"/>
<feature type="domain" description="C2H2-type" evidence="6">
    <location>
        <begin position="333"/>
        <end position="361"/>
    </location>
</feature>
<evidence type="ECO:0000313" key="8">
    <source>
        <dbReference type="RefSeq" id="XP_026748008.1"/>
    </source>
</evidence>
<dbReference type="GO" id="GO:0005634">
    <property type="term" value="C:nucleus"/>
    <property type="evidence" value="ECO:0007669"/>
    <property type="project" value="InterPro"/>
</dbReference>
<dbReference type="PROSITE" id="PS50157">
    <property type="entry name" value="ZINC_FINGER_C2H2_2"/>
    <property type="match status" value="8"/>
</dbReference>
<dbReference type="InterPro" id="IPR012934">
    <property type="entry name" value="Znf_AD"/>
</dbReference>
<dbReference type="GO" id="GO:0008270">
    <property type="term" value="F:zinc ion binding"/>
    <property type="evidence" value="ECO:0007669"/>
    <property type="project" value="UniProtKB-KW"/>
</dbReference>
<feature type="domain" description="C2H2-type" evidence="6">
    <location>
        <begin position="428"/>
        <end position="456"/>
    </location>
</feature>
<dbReference type="SMART" id="SM00355">
    <property type="entry name" value="ZnF_C2H2"/>
    <property type="match status" value="11"/>
</dbReference>
<name>A0A7E5X471_TRINI</name>
<evidence type="ECO:0000259" key="6">
    <source>
        <dbReference type="PROSITE" id="PS50157"/>
    </source>
</evidence>
<feature type="domain" description="C2H2-type" evidence="6">
    <location>
        <begin position="200"/>
        <end position="223"/>
    </location>
</feature>
<dbReference type="InterPro" id="IPR013087">
    <property type="entry name" value="Znf_C2H2_type"/>
</dbReference>
<keyword evidence="2" id="KW-0677">Repeat</keyword>
<reference evidence="8" key="1">
    <citation type="submission" date="2025-08" db="UniProtKB">
        <authorList>
            <consortium name="RefSeq"/>
        </authorList>
    </citation>
    <scope>IDENTIFICATION</scope>
</reference>
<dbReference type="InterPro" id="IPR036236">
    <property type="entry name" value="Znf_C2H2_sf"/>
</dbReference>
<keyword evidence="1" id="KW-0479">Metal-binding</keyword>
<organism evidence="7 8">
    <name type="scientific">Trichoplusia ni</name>
    <name type="common">Cabbage looper</name>
    <dbReference type="NCBI Taxonomy" id="7111"/>
    <lineage>
        <taxon>Eukaryota</taxon>
        <taxon>Metazoa</taxon>
        <taxon>Ecdysozoa</taxon>
        <taxon>Arthropoda</taxon>
        <taxon>Hexapoda</taxon>
        <taxon>Insecta</taxon>
        <taxon>Pterygota</taxon>
        <taxon>Neoptera</taxon>
        <taxon>Endopterygota</taxon>
        <taxon>Lepidoptera</taxon>
        <taxon>Glossata</taxon>
        <taxon>Ditrysia</taxon>
        <taxon>Noctuoidea</taxon>
        <taxon>Noctuidae</taxon>
        <taxon>Plusiinae</taxon>
        <taxon>Trichoplusia</taxon>
    </lineage>
</organism>
<dbReference type="SMART" id="SM00868">
    <property type="entry name" value="zf-AD"/>
    <property type="match status" value="1"/>
</dbReference>
<sequence length="521" mass="61313">MYKINDVKYKVCLACLSSDRELFSIDEYIDIFNTITNVSYNAFQPVSVCWECLAILKKIKLFKTRVEEAQSILSKQLIKKKKSQFKTLSRLTTTYTDNIILITHDENIETKQQVQIKEEINDDIDVYDADNNVLCLEEIKKENTIDKKVKKERTKNKNYKLVSGVQRYKFLRKKVSINPEDIQIWLNKDRNSDFYKNFKFQCTLCIHSFSSKDKLKAHILKYHDESLATNICTTCNSRFSTESALCAHMRGHMHGYECIRCGFQCYTRRRFNAHINAHAVVLCDSCDACLPDVATFSYHYKTLHSLYICDQCGKRCKTKPFLERHMSRHASVHACASCPRRYRSRAGLQRHITSAHSPSAAPAYCAPCDRRYRSAALYRRHLTCSAAHAHERDNQTKKFLCPECGNSYSRRVYMMNHYQHVHMKQSKHYCSHCDKHFLNRTRYLDHMRYHHEGVQKERNKLCNICGRGFAANRTLMNHIRTHSGERPYECEYCSAKFTQRTSMLTHIKYIHLKSKRKVQWQ</sequence>
<dbReference type="RefSeq" id="XP_026748008.1">
    <property type="nucleotide sequence ID" value="XM_026892207.1"/>
</dbReference>
<dbReference type="PANTHER" id="PTHR24379">
    <property type="entry name" value="KRAB AND ZINC FINGER DOMAIN-CONTAINING"/>
    <property type="match status" value="1"/>
</dbReference>
<dbReference type="AlphaFoldDB" id="A0A7E5X471"/>
<protein>
    <submittedName>
        <fullName evidence="8">Zinc finger protein 34-like</fullName>
    </submittedName>
</protein>
<dbReference type="PROSITE" id="PS00028">
    <property type="entry name" value="ZINC_FINGER_C2H2_1"/>
    <property type="match status" value="9"/>
</dbReference>
<dbReference type="Pfam" id="PF00096">
    <property type="entry name" value="zf-C2H2"/>
    <property type="match status" value="3"/>
</dbReference>
<evidence type="ECO:0000256" key="3">
    <source>
        <dbReference type="ARBA" id="ARBA00022771"/>
    </source>
</evidence>
<feature type="domain" description="C2H2-type" evidence="6">
    <location>
        <begin position="399"/>
        <end position="427"/>
    </location>
</feature>
<dbReference type="PANTHER" id="PTHR24379:SF121">
    <property type="entry name" value="C2H2-TYPE DOMAIN-CONTAINING PROTEIN"/>
    <property type="match status" value="1"/>
</dbReference>
<accession>A0A7E5X471</accession>
<evidence type="ECO:0000256" key="2">
    <source>
        <dbReference type="ARBA" id="ARBA00022737"/>
    </source>
</evidence>
<keyword evidence="3 5" id="KW-0863">Zinc-finger</keyword>
<feature type="domain" description="C2H2-type" evidence="6">
    <location>
        <begin position="230"/>
        <end position="254"/>
    </location>
</feature>
<dbReference type="GeneID" id="113508982"/>
<keyword evidence="7" id="KW-1185">Reference proteome</keyword>
<feature type="domain" description="C2H2-type" evidence="6">
    <location>
        <begin position="460"/>
        <end position="487"/>
    </location>
</feature>
<feature type="domain" description="C2H2-type" evidence="6">
    <location>
        <begin position="488"/>
        <end position="516"/>
    </location>
</feature>
<evidence type="ECO:0000256" key="4">
    <source>
        <dbReference type="ARBA" id="ARBA00022833"/>
    </source>
</evidence>
<keyword evidence="4" id="KW-0862">Zinc</keyword>
<feature type="domain" description="C2H2-type" evidence="6">
    <location>
        <begin position="307"/>
        <end position="334"/>
    </location>
</feature>
<dbReference type="KEGG" id="tnl:113508982"/>
<evidence type="ECO:0000313" key="7">
    <source>
        <dbReference type="Proteomes" id="UP000322000"/>
    </source>
</evidence>